<feature type="transmembrane region" description="Helical" evidence="1">
    <location>
        <begin position="6"/>
        <end position="28"/>
    </location>
</feature>
<organism evidence="2">
    <name type="scientific">mine drainage metagenome</name>
    <dbReference type="NCBI Taxonomy" id="410659"/>
    <lineage>
        <taxon>unclassified sequences</taxon>
        <taxon>metagenomes</taxon>
        <taxon>ecological metagenomes</taxon>
    </lineage>
</organism>
<keyword evidence="1" id="KW-0472">Membrane</keyword>
<protein>
    <submittedName>
        <fullName evidence="2">Uncharacterized protein</fullName>
    </submittedName>
</protein>
<proteinExistence type="predicted"/>
<accession>A0A1J5SYX5</accession>
<dbReference type="AlphaFoldDB" id="A0A1J5SYX5"/>
<reference evidence="2" key="1">
    <citation type="submission" date="2016-10" db="EMBL/GenBank/DDBJ databases">
        <title>Sequence of Gallionella enrichment culture.</title>
        <authorList>
            <person name="Poehlein A."/>
            <person name="Muehling M."/>
            <person name="Daniel R."/>
        </authorList>
    </citation>
    <scope>NUCLEOTIDE SEQUENCE</scope>
</reference>
<comment type="caution">
    <text evidence="2">The sequence shown here is derived from an EMBL/GenBank/DDBJ whole genome shotgun (WGS) entry which is preliminary data.</text>
</comment>
<dbReference type="EMBL" id="MLJW01000027">
    <property type="protein sequence ID" value="OIR09240.1"/>
    <property type="molecule type" value="Genomic_DNA"/>
</dbReference>
<sequence>MNPFRTTLFVLIVLMVATAVGVIAVVGWRGRERARLSDLGRQRAAAETACAAEDRRTADLNVAHPPILRFLNAWRPHLAKPVPERSVGGAMRAALEELAQRKLGLITDQVTTPEPVSVVVAGRPVRVQRVALRASGESLNALLTWLGEAEALYPYARVETCDLMAESGRTVSMRLGLAQPVAVRESEGRRQ</sequence>
<evidence type="ECO:0000313" key="2">
    <source>
        <dbReference type="EMBL" id="OIR09240.1"/>
    </source>
</evidence>
<name>A0A1J5SYX5_9ZZZZ</name>
<keyword evidence="1" id="KW-1133">Transmembrane helix</keyword>
<keyword evidence="1" id="KW-0812">Transmembrane</keyword>
<gene>
    <name evidence="2" type="ORF">GALL_84700</name>
</gene>
<evidence type="ECO:0000256" key="1">
    <source>
        <dbReference type="SAM" id="Phobius"/>
    </source>
</evidence>